<keyword evidence="4" id="KW-1185">Reference proteome</keyword>
<dbReference type="RefSeq" id="WP_345458168.1">
    <property type="nucleotide sequence ID" value="NZ_BAABKG010000002.1"/>
</dbReference>
<comment type="caution">
    <text evidence="3">The sequence shown here is derived from an EMBL/GenBank/DDBJ whole genome shotgun (WGS) entry which is preliminary data.</text>
</comment>
<dbReference type="InterPro" id="IPR006311">
    <property type="entry name" value="TAT_signal"/>
</dbReference>
<keyword evidence="1" id="KW-0732">Signal</keyword>
<feature type="domain" description="Bacterial Ig-like" evidence="2">
    <location>
        <begin position="460"/>
        <end position="542"/>
    </location>
</feature>
<proteinExistence type="predicted"/>
<dbReference type="EMBL" id="BAABKG010000002">
    <property type="protein sequence ID" value="GAA5148213.1"/>
    <property type="molecule type" value="Genomic_DNA"/>
</dbReference>
<protein>
    <recommendedName>
        <fullName evidence="2">Bacterial Ig-like domain-containing protein</fullName>
    </recommendedName>
</protein>
<reference evidence="4" key="1">
    <citation type="journal article" date="2019" name="Int. J. Syst. Evol. Microbiol.">
        <title>The Global Catalogue of Microorganisms (GCM) 10K type strain sequencing project: providing services to taxonomists for standard genome sequencing and annotation.</title>
        <authorList>
            <consortium name="The Broad Institute Genomics Platform"/>
            <consortium name="The Broad Institute Genome Sequencing Center for Infectious Disease"/>
            <person name="Wu L."/>
            <person name="Ma J."/>
        </authorList>
    </citation>
    <scope>NUCLEOTIDE SEQUENCE [LARGE SCALE GENOMIC DNA]</scope>
    <source>
        <strain evidence="4">JCM 18459</strain>
    </source>
</reference>
<evidence type="ECO:0000313" key="3">
    <source>
        <dbReference type="EMBL" id="GAA5148213.1"/>
    </source>
</evidence>
<name>A0ABP9PKK6_9ACTN</name>
<organism evidence="3 4">
    <name type="scientific">Nocardioides marinquilinus</name>
    <dbReference type="NCBI Taxonomy" id="1210400"/>
    <lineage>
        <taxon>Bacteria</taxon>
        <taxon>Bacillati</taxon>
        <taxon>Actinomycetota</taxon>
        <taxon>Actinomycetes</taxon>
        <taxon>Propionibacteriales</taxon>
        <taxon>Nocardioidaceae</taxon>
        <taxon>Nocardioides</taxon>
    </lineage>
</organism>
<evidence type="ECO:0000259" key="2">
    <source>
        <dbReference type="Pfam" id="PF16640"/>
    </source>
</evidence>
<dbReference type="InterPro" id="IPR013783">
    <property type="entry name" value="Ig-like_fold"/>
</dbReference>
<feature type="signal peptide" evidence="1">
    <location>
        <begin position="1"/>
        <end position="36"/>
    </location>
</feature>
<dbReference type="Pfam" id="PF16640">
    <property type="entry name" value="Big_3_5"/>
    <property type="match status" value="1"/>
</dbReference>
<dbReference type="PROSITE" id="PS51318">
    <property type="entry name" value="TAT"/>
    <property type="match status" value="1"/>
</dbReference>
<evidence type="ECO:0000313" key="4">
    <source>
        <dbReference type="Proteomes" id="UP001500221"/>
    </source>
</evidence>
<feature type="chain" id="PRO_5045825694" description="Bacterial Ig-like domain-containing protein" evidence="1">
    <location>
        <begin position="37"/>
        <end position="639"/>
    </location>
</feature>
<gene>
    <name evidence="3" type="ORF">GCM10023340_21790</name>
</gene>
<dbReference type="InterPro" id="IPR032109">
    <property type="entry name" value="Big_3_5"/>
</dbReference>
<sequence>MTHRTRRGAAALTALTTAAAGLAVGLAVAAAPQASAADPVAVTGATFAWDLNDEATSGAFAPGTWNLMSAGRIGDPGAGGQTLRSADDGATWSNGEAAGWSATSGDVTVEDLRSDGSWATATFAGTRTDAAGVPANVGGVRGETRLSFGGGTGTVDADAGTATLSWDGDATLLAYSGMTFFYLSDPELTVADGAGTVTATVGGYATSQADPDAWEALPEVEVTVATFSGVTVGPGGFTATPDYAGVTYDGPSGSTAQVRTGATWGAFPTDFVDVQQDLGQGPYWYSTGSSADVRKPANPFTVTYATVPTVRASRTDFLPDGTFEVTVEGSGFDPAAATGARPPLAGRPAGAYVVFGKFAPTWRPSEGATGATRKNTSQKWAVLAEDMASIGGPDGGAVELRPDGSFTAVLTVDRAAIDAAATDPALTQYGIYTYAGSGAVSAGYETYTPVTFTRATPQLTVTAPAVRFGRPATATVLVAGEGGSDGSVTLRRAGTAVGTADLVDGRATFRLEGLRAGDHTLNAVYSGSTTSLGGSRTATLTVARAITTTRLQVVRRPTRTKAGAVAVTVSSPTTAPAGRVTVAVSRGTTTVRTTTPVLRGGTVRAVLPRGPRGRCTVRVTYAGTRDVAGSRRSTTYFVK</sequence>
<dbReference type="Proteomes" id="UP001500221">
    <property type="component" value="Unassembled WGS sequence"/>
</dbReference>
<evidence type="ECO:0000256" key="1">
    <source>
        <dbReference type="SAM" id="SignalP"/>
    </source>
</evidence>
<dbReference type="Gene3D" id="2.60.40.10">
    <property type="entry name" value="Immunoglobulins"/>
    <property type="match status" value="1"/>
</dbReference>
<accession>A0ABP9PKK6</accession>